<dbReference type="EMBL" id="BGPR01020125">
    <property type="protein sequence ID" value="GBN83879.1"/>
    <property type="molecule type" value="Genomic_DNA"/>
</dbReference>
<comment type="caution">
    <text evidence="2">The sequence shown here is derived from an EMBL/GenBank/DDBJ whole genome shotgun (WGS) entry which is preliminary data.</text>
</comment>
<dbReference type="OrthoDB" id="4843387at2759"/>
<accession>A0A4Y2S9B1</accession>
<name>A0A4Y2S9B1_ARAVE</name>
<proteinExistence type="predicted"/>
<reference evidence="2 3" key="1">
    <citation type="journal article" date="2019" name="Sci. Rep.">
        <title>Orb-weaving spider Araneus ventricosus genome elucidates the spidroin gene catalogue.</title>
        <authorList>
            <person name="Kono N."/>
            <person name="Nakamura H."/>
            <person name="Ohtoshi R."/>
            <person name="Moran D.A.P."/>
            <person name="Shinohara A."/>
            <person name="Yoshida Y."/>
            <person name="Fujiwara M."/>
            <person name="Mori M."/>
            <person name="Tomita M."/>
            <person name="Arakawa K."/>
        </authorList>
    </citation>
    <scope>NUCLEOTIDE SEQUENCE [LARGE SCALE GENOMIC DNA]</scope>
</reference>
<gene>
    <name evidence="2" type="ORF">AVEN_267936_1</name>
</gene>
<dbReference type="Proteomes" id="UP000499080">
    <property type="component" value="Unassembled WGS sequence"/>
</dbReference>
<evidence type="ECO:0000313" key="2">
    <source>
        <dbReference type="EMBL" id="GBN83879.1"/>
    </source>
</evidence>
<feature type="region of interest" description="Disordered" evidence="1">
    <location>
        <begin position="49"/>
        <end position="68"/>
    </location>
</feature>
<evidence type="ECO:0000256" key="1">
    <source>
        <dbReference type="SAM" id="MobiDB-lite"/>
    </source>
</evidence>
<keyword evidence="3" id="KW-1185">Reference proteome</keyword>
<protein>
    <submittedName>
        <fullName evidence="2">Uncharacterized protein</fullName>
    </submittedName>
</protein>
<organism evidence="2 3">
    <name type="scientific">Araneus ventricosus</name>
    <name type="common">Orbweaver spider</name>
    <name type="synonym">Epeira ventricosa</name>
    <dbReference type="NCBI Taxonomy" id="182803"/>
    <lineage>
        <taxon>Eukaryota</taxon>
        <taxon>Metazoa</taxon>
        <taxon>Ecdysozoa</taxon>
        <taxon>Arthropoda</taxon>
        <taxon>Chelicerata</taxon>
        <taxon>Arachnida</taxon>
        <taxon>Araneae</taxon>
        <taxon>Araneomorphae</taxon>
        <taxon>Entelegynae</taxon>
        <taxon>Araneoidea</taxon>
        <taxon>Araneidae</taxon>
        <taxon>Araneus</taxon>
    </lineage>
</organism>
<sequence length="182" mass="19947">MDPQPRNLAQLATALESAWLNIPVNTFRNPIDSLPACLAVVRSAKGGYSGFSQDKQTNNDENSKNGDVSNAEECVLSLQKSLTQLEEKSGNISGINMEVYLTADDDPMVFAKVTEEDILYEMGNDDEEDGDDDTDPSQSLLTSQEALQSVQSLHAFFSSTNDDHFCSLDSMETLLVDLTVKK</sequence>
<evidence type="ECO:0000313" key="3">
    <source>
        <dbReference type="Proteomes" id="UP000499080"/>
    </source>
</evidence>
<dbReference type="AlphaFoldDB" id="A0A4Y2S9B1"/>